<evidence type="ECO:0000313" key="1">
    <source>
        <dbReference type="EMBL" id="CAG9319275.1"/>
    </source>
</evidence>
<proteinExistence type="predicted"/>
<keyword evidence="2" id="KW-1185">Reference proteome</keyword>
<dbReference type="GO" id="GO:0020037">
    <property type="term" value="F:heme binding"/>
    <property type="evidence" value="ECO:0007669"/>
    <property type="project" value="InterPro"/>
</dbReference>
<reference evidence="1" key="1">
    <citation type="submission" date="2021-09" db="EMBL/GenBank/DDBJ databases">
        <authorList>
            <consortium name="AG Swart"/>
            <person name="Singh M."/>
            <person name="Singh A."/>
            <person name="Seah K."/>
            <person name="Emmerich C."/>
        </authorList>
    </citation>
    <scope>NUCLEOTIDE SEQUENCE</scope>
    <source>
        <strain evidence="1">ATCC30299</strain>
    </source>
</reference>
<dbReference type="SUPFAM" id="SSF46458">
    <property type="entry name" value="Globin-like"/>
    <property type="match status" value="1"/>
</dbReference>
<dbReference type="Gene3D" id="1.10.490.10">
    <property type="entry name" value="Globins"/>
    <property type="match status" value="1"/>
</dbReference>
<dbReference type="Proteomes" id="UP001162131">
    <property type="component" value="Unassembled WGS sequence"/>
</dbReference>
<gene>
    <name evidence="1" type="ORF">BSTOLATCC_MIC23483</name>
</gene>
<dbReference type="InterPro" id="IPR009050">
    <property type="entry name" value="Globin-like_sf"/>
</dbReference>
<dbReference type="EMBL" id="CAJZBQ010000022">
    <property type="protein sequence ID" value="CAG9319275.1"/>
    <property type="molecule type" value="Genomic_DNA"/>
</dbReference>
<sequence>MDIPVILQNLKDYHHRAMERDEIQNFREDVISLINESAEKGLFNCTKNKEDYIQNIYTKKLNTLLPLARNQKLDLFGLLAKHLDSIRVIVNIPTTLLRIENISVPFLIQTLKNGAVVSRPCLDNDFFKLNQRKSDENGPIVCYKAKNKETLILNAVESAQAIWKSTKAPAMLQYYIQSYSNPASITRVLWKIGCKLKFYTIINRSKVKNKTKAESTNSTPKRMVRRMNRASSITPSMTPSKMLSKLTQSIVRKNPAEFPDLNDIHEEKTEILGNDSSLNLGEENEKSSPDLSLSKEFIVNSKIPDSCFGVENKGRIPEIEAMVSEVISFLNTKVFRDDGIKGIVLDFIQDKNKNWVLIDCKEYSLIYKLTLDANIIEERKSTPSISTRSRSCDLKKSSTKIEIDKKDLDTSFIIYKEHREKTNELPFKIRAKPKEYLKPEVQEKDLMERISKVNARIDRIVSHKPSVSLSSMDLKEQSIQAYKIRYNSRSLLSPIPSNNPFLCPPKTNQKIENASFIRDSLNSDKNHLCIRKHYKSVIDTLDEAKFNTKLSKVNKNLLEKYGGEQFWNQFILSLYNKILANEALTKYFKQTKLDTFAMIMNGMLMIFNGMVNLEFRRAIRSSHQKMGITDREFEYYADIFEGTLIEFQVEDVDRQLIMSQIKSMKCLITKNI</sequence>
<organism evidence="1 2">
    <name type="scientific">Blepharisma stoltei</name>
    <dbReference type="NCBI Taxonomy" id="1481888"/>
    <lineage>
        <taxon>Eukaryota</taxon>
        <taxon>Sar</taxon>
        <taxon>Alveolata</taxon>
        <taxon>Ciliophora</taxon>
        <taxon>Postciliodesmatophora</taxon>
        <taxon>Heterotrichea</taxon>
        <taxon>Heterotrichida</taxon>
        <taxon>Blepharismidae</taxon>
        <taxon>Blepharisma</taxon>
    </lineage>
</organism>
<comment type="caution">
    <text evidence="1">The sequence shown here is derived from an EMBL/GenBank/DDBJ whole genome shotgun (WGS) entry which is preliminary data.</text>
</comment>
<protein>
    <submittedName>
        <fullName evidence="1">Uncharacterized protein</fullName>
    </submittedName>
</protein>
<name>A0AAU9J0L1_9CILI</name>
<dbReference type="GO" id="GO:0019825">
    <property type="term" value="F:oxygen binding"/>
    <property type="evidence" value="ECO:0007669"/>
    <property type="project" value="InterPro"/>
</dbReference>
<dbReference type="AlphaFoldDB" id="A0AAU9J0L1"/>
<accession>A0AAU9J0L1</accession>
<dbReference type="InterPro" id="IPR012292">
    <property type="entry name" value="Globin/Proto"/>
</dbReference>
<evidence type="ECO:0000313" key="2">
    <source>
        <dbReference type="Proteomes" id="UP001162131"/>
    </source>
</evidence>